<protein>
    <submittedName>
        <fullName evidence="2">Uncharacterized protein</fullName>
    </submittedName>
</protein>
<evidence type="ECO:0000313" key="2">
    <source>
        <dbReference type="EnsemblPlants" id="OMERI06G18370.1"/>
    </source>
</evidence>
<evidence type="ECO:0000313" key="3">
    <source>
        <dbReference type="Proteomes" id="UP000008021"/>
    </source>
</evidence>
<feature type="compositionally biased region" description="Gly residues" evidence="1">
    <location>
        <begin position="100"/>
        <end position="112"/>
    </location>
</feature>
<dbReference type="Proteomes" id="UP000008021">
    <property type="component" value="Chromosome 6"/>
</dbReference>
<dbReference type="EnsemblPlants" id="OMERI06G18370.1">
    <property type="protein sequence ID" value="OMERI06G18370.1"/>
    <property type="gene ID" value="OMERI06G18370"/>
</dbReference>
<name>A0A0E0E2N8_9ORYZ</name>
<sequence>MDRHVLQGGGGAVPVPESSYGGGGGGSGGGHQADVVVVDGAFLMELLDDTPAAAAAAEQQPEGDDADDRLSSVMRSLEAELGGAGAAPAPTSAPPLGSSSGDGGSPASGDGGRLQDQLDDVLSLSDFDGGSSSRPGSCSAPPFEYWARAELPPAMEHDMGGGWCVDGDGDGLAAAVAGYEFVREPCYYTYGYGYNESSHVEQPHSPLWE</sequence>
<proteinExistence type="predicted"/>
<feature type="compositionally biased region" description="Low complexity" evidence="1">
    <location>
        <begin position="86"/>
        <end position="99"/>
    </location>
</feature>
<dbReference type="PANTHER" id="PTHR37611">
    <property type="entry name" value="VIRUS-SPECIFIC-SIGNALING-PATHWAY REGULATED PROTEIN-RELATED"/>
    <property type="match status" value="1"/>
</dbReference>
<dbReference type="Gramene" id="OMERI06G18370.1">
    <property type="protein sequence ID" value="OMERI06G18370.1"/>
    <property type="gene ID" value="OMERI06G18370"/>
</dbReference>
<dbReference type="PANTHER" id="PTHR37611:SF4">
    <property type="entry name" value="OS06G0538400 PROTEIN"/>
    <property type="match status" value="1"/>
</dbReference>
<feature type="region of interest" description="Disordered" evidence="1">
    <location>
        <begin position="52"/>
        <end position="115"/>
    </location>
</feature>
<dbReference type="AlphaFoldDB" id="A0A0E0E2N8"/>
<reference evidence="2" key="1">
    <citation type="submission" date="2015-04" db="UniProtKB">
        <authorList>
            <consortium name="EnsemblPlants"/>
        </authorList>
    </citation>
    <scope>IDENTIFICATION</scope>
</reference>
<reference evidence="2" key="2">
    <citation type="submission" date="2018-05" db="EMBL/GenBank/DDBJ databases">
        <title>OmerRS3 (Oryza meridionalis Reference Sequence Version 3).</title>
        <authorList>
            <person name="Zhang J."/>
            <person name="Kudrna D."/>
            <person name="Lee S."/>
            <person name="Talag J."/>
            <person name="Welchert J."/>
            <person name="Wing R.A."/>
        </authorList>
    </citation>
    <scope>NUCLEOTIDE SEQUENCE [LARGE SCALE GENOMIC DNA]</scope>
    <source>
        <strain evidence="2">cv. OR44</strain>
    </source>
</reference>
<feature type="region of interest" description="Disordered" evidence="1">
    <location>
        <begin position="123"/>
        <end position="142"/>
    </location>
</feature>
<feature type="compositionally biased region" description="Gly residues" evidence="1">
    <location>
        <begin position="20"/>
        <end position="31"/>
    </location>
</feature>
<feature type="region of interest" description="Disordered" evidence="1">
    <location>
        <begin position="1"/>
        <end position="33"/>
    </location>
</feature>
<dbReference type="eggNOG" id="ENOG502R3RM">
    <property type="taxonomic scope" value="Eukaryota"/>
</dbReference>
<evidence type="ECO:0000256" key="1">
    <source>
        <dbReference type="SAM" id="MobiDB-lite"/>
    </source>
</evidence>
<keyword evidence="3" id="KW-1185">Reference proteome</keyword>
<dbReference type="HOGENOM" id="CLU_127920_0_0_1"/>
<feature type="compositionally biased region" description="Low complexity" evidence="1">
    <location>
        <begin position="123"/>
        <end position="133"/>
    </location>
</feature>
<accession>A0A0E0E2N8</accession>
<organism evidence="2">
    <name type="scientific">Oryza meridionalis</name>
    <dbReference type="NCBI Taxonomy" id="40149"/>
    <lineage>
        <taxon>Eukaryota</taxon>
        <taxon>Viridiplantae</taxon>
        <taxon>Streptophyta</taxon>
        <taxon>Embryophyta</taxon>
        <taxon>Tracheophyta</taxon>
        <taxon>Spermatophyta</taxon>
        <taxon>Magnoliopsida</taxon>
        <taxon>Liliopsida</taxon>
        <taxon>Poales</taxon>
        <taxon>Poaceae</taxon>
        <taxon>BOP clade</taxon>
        <taxon>Oryzoideae</taxon>
        <taxon>Oryzeae</taxon>
        <taxon>Oryzinae</taxon>
        <taxon>Oryza</taxon>
    </lineage>
</organism>